<reference evidence="3" key="1">
    <citation type="submission" date="2020-10" db="EMBL/GenBank/DDBJ databases">
        <title>Paenihalocynthiibacter styelae gen. nov., sp. nov., isolated from stalked sea squirt Styela clava.</title>
        <authorList>
            <person name="Kim Y.-O."/>
            <person name="Yoon J.-H."/>
        </authorList>
    </citation>
    <scope>NUCLEOTIDE SEQUENCE</scope>
    <source>
        <strain evidence="3">MYP1-1</strain>
    </source>
</reference>
<feature type="domain" description="Glycosyl transferase family 1" evidence="1">
    <location>
        <begin position="216"/>
        <end position="376"/>
    </location>
</feature>
<dbReference type="InterPro" id="IPR001296">
    <property type="entry name" value="Glyco_trans_1"/>
</dbReference>
<protein>
    <submittedName>
        <fullName evidence="3">Glycosyltransferase</fullName>
    </submittedName>
</protein>
<dbReference type="Gene3D" id="3.40.50.2000">
    <property type="entry name" value="Glycogen Phosphorylase B"/>
    <property type="match status" value="2"/>
</dbReference>
<keyword evidence="4" id="KW-1185">Reference proteome</keyword>
<gene>
    <name evidence="3" type="ORF">H1D41_13780</name>
</gene>
<name>A0A8J7LQ75_9RHOB</name>
<dbReference type="SUPFAM" id="SSF53756">
    <property type="entry name" value="UDP-Glycosyltransferase/glycogen phosphorylase"/>
    <property type="match status" value="1"/>
</dbReference>
<evidence type="ECO:0000259" key="1">
    <source>
        <dbReference type="Pfam" id="PF00534"/>
    </source>
</evidence>
<dbReference type="PANTHER" id="PTHR12526">
    <property type="entry name" value="GLYCOSYLTRANSFERASE"/>
    <property type="match status" value="1"/>
</dbReference>
<dbReference type="GO" id="GO:0016757">
    <property type="term" value="F:glycosyltransferase activity"/>
    <property type="evidence" value="ECO:0007669"/>
    <property type="project" value="InterPro"/>
</dbReference>
<evidence type="ECO:0000259" key="2">
    <source>
        <dbReference type="Pfam" id="PF13579"/>
    </source>
</evidence>
<accession>A0A8J7LQ75</accession>
<sequence length="399" mass="43482">MSSPRIRVTFVIQKLLGLTGGAERMFLQTAVSLAKLGMEIDLVIYDTSPAAPQFDTGGLTITNLCPITSTPREGGNKTAGRLKRIPHSGPVGHLKWAMTHGMFERAVRKHLKRTTPDVVIAFLPPAITAAVRAVATLNIPVIASTHNVPEHDFGLDSPRWDQNPVYRTRARAALSGATKITVLLEDFKRWLTAEEQTRTTVMPNPVQRLSPSPVQPADRENIVLAVGRLTDIKRYHLLIGAWAQLHEDFPEWRVDIYGEGDLRADLSAQITAHGLGDVVRLCGVTSDIGAIYDRARLLCHPAAFEGFGLSVAEAMAHGIPAMGFADCAGINQLITSRHDGFLIDPAPTPQAALTASLHSALSDPAHLEKLGQRAQKIAQTYQAEKIAMKWETLVRDCLS</sequence>
<dbReference type="EMBL" id="JADCKQ010000011">
    <property type="protein sequence ID" value="MBI1494711.1"/>
    <property type="molecule type" value="Genomic_DNA"/>
</dbReference>
<feature type="domain" description="Glycosyltransferase subfamily 4-like N-terminal" evidence="2">
    <location>
        <begin position="20"/>
        <end position="204"/>
    </location>
</feature>
<dbReference type="AlphaFoldDB" id="A0A8J7LQ75"/>
<dbReference type="RefSeq" id="WP_228849462.1">
    <property type="nucleotide sequence ID" value="NZ_JADCKQ010000011.1"/>
</dbReference>
<dbReference type="Proteomes" id="UP000640583">
    <property type="component" value="Unassembled WGS sequence"/>
</dbReference>
<dbReference type="Pfam" id="PF13579">
    <property type="entry name" value="Glyco_trans_4_4"/>
    <property type="match status" value="1"/>
</dbReference>
<dbReference type="Pfam" id="PF00534">
    <property type="entry name" value="Glycos_transf_1"/>
    <property type="match status" value="1"/>
</dbReference>
<dbReference type="InterPro" id="IPR028098">
    <property type="entry name" value="Glyco_trans_4-like_N"/>
</dbReference>
<organism evidence="3 4">
    <name type="scientific">Halocynthiibacter styelae</name>
    <dbReference type="NCBI Taxonomy" id="2761955"/>
    <lineage>
        <taxon>Bacteria</taxon>
        <taxon>Pseudomonadati</taxon>
        <taxon>Pseudomonadota</taxon>
        <taxon>Alphaproteobacteria</taxon>
        <taxon>Rhodobacterales</taxon>
        <taxon>Paracoccaceae</taxon>
        <taxon>Halocynthiibacter</taxon>
    </lineage>
</organism>
<comment type="caution">
    <text evidence="3">The sequence shown here is derived from an EMBL/GenBank/DDBJ whole genome shotgun (WGS) entry which is preliminary data.</text>
</comment>
<proteinExistence type="predicted"/>
<evidence type="ECO:0000313" key="3">
    <source>
        <dbReference type="EMBL" id="MBI1494711.1"/>
    </source>
</evidence>
<evidence type="ECO:0000313" key="4">
    <source>
        <dbReference type="Proteomes" id="UP000640583"/>
    </source>
</evidence>